<evidence type="ECO:0000313" key="1">
    <source>
        <dbReference type="EMBL" id="KAH7672498.1"/>
    </source>
</evidence>
<name>A0ACB7VFF6_DIOAL</name>
<dbReference type="EMBL" id="CM037019">
    <property type="protein sequence ID" value="KAH7672498.1"/>
    <property type="molecule type" value="Genomic_DNA"/>
</dbReference>
<comment type="caution">
    <text evidence="1">The sequence shown here is derived from an EMBL/GenBank/DDBJ whole genome shotgun (WGS) entry which is preliminary data.</text>
</comment>
<protein>
    <submittedName>
        <fullName evidence="1">Uncharacterized protein</fullName>
    </submittedName>
</protein>
<accession>A0ACB7VFF6</accession>
<gene>
    <name evidence="1" type="ORF">IHE45_09G058800</name>
</gene>
<dbReference type="Proteomes" id="UP000827976">
    <property type="component" value="Chromosome 9"/>
</dbReference>
<sequence>METGSSRRAAGKSSSSVFFRISQLCKLRSVGVFSSTESRKPTHAEPLEETLEEFVLSKLFSSISALKCGYVELQQAHIPYEPGKIKAADEVLVSQLESLSELEHFYVEKQKGEFLEFEKHQVVLQELQAQIQAKDAEILGLKWEIEELDCRNAEMMKLVENGSCCVYKELTPSVFSDVFGLTYKSVHGFAKLVISLMKVSGWDLSLAANSIVGSVVFSEKSHKKYAFEAYIFRKMLSCEEVEWLELDHLNQIMSFGDAFDALMHDPDSSYAKFCRLKYLQVVQPKMEFAFFSNLHQRMFVSNDGHPKTSFYRGFAKMVRLVWCLRIMACSFIPNAEMFYANNGDEYSEDYMESIVNLKINYVEERLKVGFTVMPGFKIGDNVVRCKVYLCGMKFSDDAQ</sequence>
<reference evidence="2" key="1">
    <citation type="journal article" date="2022" name="Nat. Commun.">
        <title>Chromosome evolution and the genetic basis of agronomically important traits in greater yam.</title>
        <authorList>
            <person name="Bredeson J.V."/>
            <person name="Lyons J.B."/>
            <person name="Oniyinde I.O."/>
            <person name="Okereke N.R."/>
            <person name="Kolade O."/>
            <person name="Nnabue I."/>
            <person name="Nwadili C.O."/>
            <person name="Hribova E."/>
            <person name="Parker M."/>
            <person name="Nwogha J."/>
            <person name="Shu S."/>
            <person name="Carlson J."/>
            <person name="Kariba R."/>
            <person name="Muthemba S."/>
            <person name="Knop K."/>
            <person name="Barton G.J."/>
            <person name="Sherwood A.V."/>
            <person name="Lopez-Montes A."/>
            <person name="Asiedu R."/>
            <person name="Jamnadass R."/>
            <person name="Muchugi A."/>
            <person name="Goodstein D."/>
            <person name="Egesi C.N."/>
            <person name="Featherston J."/>
            <person name="Asfaw A."/>
            <person name="Simpson G.G."/>
            <person name="Dolezel J."/>
            <person name="Hendre P.S."/>
            <person name="Van Deynze A."/>
            <person name="Kumar P.L."/>
            <person name="Obidiegwu J.E."/>
            <person name="Bhattacharjee R."/>
            <person name="Rokhsar D.S."/>
        </authorList>
    </citation>
    <scope>NUCLEOTIDE SEQUENCE [LARGE SCALE GENOMIC DNA]</scope>
    <source>
        <strain evidence="2">cv. TDa95/00328</strain>
    </source>
</reference>
<keyword evidence="2" id="KW-1185">Reference proteome</keyword>
<evidence type="ECO:0000313" key="2">
    <source>
        <dbReference type="Proteomes" id="UP000827976"/>
    </source>
</evidence>
<proteinExistence type="predicted"/>
<organism evidence="1 2">
    <name type="scientific">Dioscorea alata</name>
    <name type="common">Purple yam</name>
    <dbReference type="NCBI Taxonomy" id="55571"/>
    <lineage>
        <taxon>Eukaryota</taxon>
        <taxon>Viridiplantae</taxon>
        <taxon>Streptophyta</taxon>
        <taxon>Embryophyta</taxon>
        <taxon>Tracheophyta</taxon>
        <taxon>Spermatophyta</taxon>
        <taxon>Magnoliopsida</taxon>
        <taxon>Liliopsida</taxon>
        <taxon>Dioscoreales</taxon>
        <taxon>Dioscoreaceae</taxon>
        <taxon>Dioscorea</taxon>
    </lineage>
</organism>